<evidence type="ECO:0000313" key="2">
    <source>
        <dbReference type="Proteomes" id="UP000789366"/>
    </source>
</evidence>
<name>A0ACA9QHW4_9GLOM</name>
<dbReference type="Proteomes" id="UP000789366">
    <property type="component" value="Unassembled WGS sequence"/>
</dbReference>
<organism evidence="1 2">
    <name type="scientific">Cetraspora pellucida</name>
    <dbReference type="NCBI Taxonomy" id="1433469"/>
    <lineage>
        <taxon>Eukaryota</taxon>
        <taxon>Fungi</taxon>
        <taxon>Fungi incertae sedis</taxon>
        <taxon>Mucoromycota</taxon>
        <taxon>Glomeromycotina</taxon>
        <taxon>Glomeromycetes</taxon>
        <taxon>Diversisporales</taxon>
        <taxon>Gigasporaceae</taxon>
        <taxon>Cetraspora</taxon>
    </lineage>
</organism>
<evidence type="ECO:0000313" key="1">
    <source>
        <dbReference type="EMBL" id="CAG8752232.1"/>
    </source>
</evidence>
<comment type="caution">
    <text evidence="1">The sequence shown here is derived from an EMBL/GenBank/DDBJ whole genome shotgun (WGS) entry which is preliminary data.</text>
</comment>
<gene>
    <name evidence="1" type="ORF">SPELUC_LOCUS14559</name>
</gene>
<accession>A0ACA9QHW4</accession>
<proteinExistence type="predicted"/>
<feature type="non-terminal residue" evidence="1">
    <location>
        <position position="1"/>
    </location>
</feature>
<protein>
    <submittedName>
        <fullName evidence="1">12584_t:CDS:1</fullName>
    </submittedName>
</protein>
<keyword evidence="2" id="KW-1185">Reference proteome</keyword>
<feature type="non-terminal residue" evidence="1">
    <location>
        <position position="48"/>
    </location>
</feature>
<dbReference type="EMBL" id="CAJVPW010043491">
    <property type="protein sequence ID" value="CAG8752232.1"/>
    <property type="molecule type" value="Genomic_DNA"/>
</dbReference>
<sequence length="48" mass="5624">DKINQEDNEIFHNLQYPIGSLETSTNQKRSKVSNKNDELEKLQEMFVA</sequence>
<reference evidence="1" key="1">
    <citation type="submission" date="2021-06" db="EMBL/GenBank/DDBJ databases">
        <authorList>
            <person name="Kallberg Y."/>
            <person name="Tangrot J."/>
            <person name="Rosling A."/>
        </authorList>
    </citation>
    <scope>NUCLEOTIDE SEQUENCE</scope>
    <source>
        <strain evidence="1">28 12/20/2015</strain>
    </source>
</reference>